<dbReference type="EMBL" id="HACG01047013">
    <property type="protein sequence ID" value="CEK93878.1"/>
    <property type="molecule type" value="Transcribed_RNA"/>
</dbReference>
<evidence type="ECO:0000313" key="2">
    <source>
        <dbReference type="EMBL" id="CEK93878.1"/>
    </source>
</evidence>
<organism evidence="2">
    <name type="scientific">Arion vulgaris</name>
    <dbReference type="NCBI Taxonomy" id="1028688"/>
    <lineage>
        <taxon>Eukaryota</taxon>
        <taxon>Metazoa</taxon>
        <taxon>Spiralia</taxon>
        <taxon>Lophotrochozoa</taxon>
        <taxon>Mollusca</taxon>
        <taxon>Gastropoda</taxon>
        <taxon>Heterobranchia</taxon>
        <taxon>Euthyneura</taxon>
        <taxon>Panpulmonata</taxon>
        <taxon>Eupulmonata</taxon>
        <taxon>Stylommatophora</taxon>
        <taxon>Helicina</taxon>
        <taxon>Arionoidea</taxon>
        <taxon>Arionidae</taxon>
        <taxon>Arion</taxon>
    </lineage>
</organism>
<feature type="compositionally biased region" description="Basic and acidic residues" evidence="1">
    <location>
        <begin position="29"/>
        <end position="38"/>
    </location>
</feature>
<reference evidence="2" key="1">
    <citation type="submission" date="2014-12" db="EMBL/GenBank/DDBJ databases">
        <title>Insight into the proteome of Arion vulgaris.</title>
        <authorList>
            <person name="Aradska J."/>
            <person name="Bulat T."/>
            <person name="Smidak R."/>
            <person name="Sarate P."/>
            <person name="Gangsoo J."/>
            <person name="Sialana F."/>
            <person name="Bilban M."/>
            <person name="Lubec G."/>
        </authorList>
    </citation>
    <scope>NUCLEOTIDE SEQUENCE</scope>
    <source>
        <tissue evidence="2">Skin</tissue>
    </source>
</reference>
<feature type="region of interest" description="Disordered" evidence="1">
    <location>
        <begin position="26"/>
        <end position="53"/>
    </location>
</feature>
<accession>A0A0B7BLR6</accession>
<name>A0A0B7BLR6_9EUPU</name>
<gene>
    <name evidence="2" type="primary">ORF197700</name>
</gene>
<evidence type="ECO:0000256" key="1">
    <source>
        <dbReference type="SAM" id="MobiDB-lite"/>
    </source>
</evidence>
<feature type="non-terminal residue" evidence="2">
    <location>
        <position position="1"/>
    </location>
</feature>
<proteinExistence type="predicted"/>
<sequence length="71" mass="8048">GWRVCVPLGSFRLRLQESNCWKFNQAKQTKGERPDQRVGSRMGPHKVTVQNPPVSGKCSGCNQPIPQLWDK</sequence>
<protein>
    <submittedName>
        <fullName evidence="2">Uncharacterized protein</fullName>
    </submittedName>
</protein>
<dbReference type="AlphaFoldDB" id="A0A0B7BLR6"/>